<feature type="domain" description="TonB-dependent receptor-like beta-barrel" evidence="10">
    <location>
        <begin position="457"/>
        <end position="983"/>
    </location>
</feature>
<dbReference type="InterPro" id="IPR039426">
    <property type="entry name" value="TonB-dep_rcpt-like"/>
</dbReference>
<reference evidence="13" key="1">
    <citation type="journal article" date="2019" name="Int. J. Syst. Evol. Microbiol.">
        <title>The Global Catalogue of Microorganisms (GCM) 10K type strain sequencing project: providing services to taxonomists for standard genome sequencing and annotation.</title>
        <authorList>
            <consortium name="The Broad Institute Genomics Platform"/>
            <consortium name="The Broad Institute Genome Sequencing Center for Infectious Disease"/>
            <person name="Wu L."/>
            <person name="Ma J."/>
        </authorList>
    </citation>
    <scope>NUCLEOTIDE SEQUENCE [LARGE SCALE GENOMIC DNA]</scope>
    <source>
        <strain evidence="13">CGMCC 1.15197</strain>
    </source>
</reference>
<evidence type="ECO:0000256" key="5">
    <source>
        <dbReference type="ARBA" id="ARBA00023077"/>
    </source>
</evidence>
<gene>
    <name evidence="12" type="ORF">GCM10011383_23530</name>
</gene>
<evidence type="ECO:0000256" key="4">
    <source>
        <dbReference type="ARBA" id="ARBA00022692"/>
    </source>
</evidence>
<proteinExistence type="inferred from homology"/>
<dbReference type="Gene3D" id="2.60.40.1120">
    <property type="entry name" value="Carboxypeptidase-like, regulatory domain"/>
    <property type="match status" value="1"/>
</dbReference>
<evidence type="ECO:0000256" key="8">
    <source>
        <dbReference type="PROSITE-ProRule" id="PRU01360"/>
    </source>
</evidence>
<comment type="subcellular location">
    <subcellularLocation>
        <location evidence="1 8">Cell outer membrane</location>
        <topology evidence="1 8">Multi-pass membrane protein</topology>
    </subcellularLocation>
</comment>
<evidence type="ECO:0000259" key="10">
    <source>
        <dbReference type="Pfam" id="PF00593"/>
    </source>
</evidence>
<sequence length="1019" mass="111707">MKQFSLSLFLLLWVTMIGYAQTRSVTGRVVSADKAEPLIGVTVVEKGTTNGISTDVKGEFALNVAGNQRVTLVVSYIGYKSQEVNVAADQARLDIRLSADAAALDEVVVIGYGTVRKRDLTGSVYSVKSDDIVQTPTHNAVEAIQGRVPGADIVRNSGAAGGSSSISIRGTRSISNAGTGAASSVDRNSPLTIIDGFQGGNIADLNPNDIESIEVLKDASSTAIYGAQGANGVIIVTTKKGAAGKIRVSYNGYYGVNNYRFPKSRIGDDYLNLRREAWRATGEWSSPDDDAKIFPDVGEYAAVQAGQWVDWVDLAKRNGTQQNHSVSLRGGSDNTKVFASAGYFREEGMLRNNNYNRYNLRLNVDQNISKIIKAGFLSQITYFKQNDRQNPLGQATSISPLGVPYDENGNINAYPIQADQTRVSPLADERGLFVARDNTIRTNIIANGYLEVTPVKGLSFRSNFGTNLTFSRRGIYNDRTSLTQASTRTSVASTETNFNRFYNWDNILSYTKDFGKHNFTITGITNYIQSDNDNTYASGTNQLLASQLFYDLSSTSTATTRTIRSPYVGSKNMAYAGRVNYSYQGKYLLTLTGRYDGASRLAEGNKWSFFPSAALGWNISDENFLKDVEKISNLKIRASYGVAGNYAIDPYGTQSVLSASSRMGFGDVPATAYLFQPTVGNPSLGWEKSATTDIGLDLGMFNNRVSATVDVYDTRTSDILLLRPLPISSGVQQVYQNIGATRNKGIEFALTTQNIQGKDFKWSSTITFSRNIEEITRLIDDKDIIASSNPESNSLLLGHPIRSFYTYKKLGIWQTNEADIAAQYKIGNYTFKPGDIKLADLNGDFTFNASDQTYIGSNVPKWVGGFQNTFAYKGFDLNVFLFARYGQMINAEFLGRYNTAGTGNGPAIIDYWTPENPTNDFPRPRRGTTLSSYQGYTGYQALNFVDGSYFKVRTLTLGYTIPKGIAGKALLENARIYATASNLFVLAKSHLIKDYDPERGGSESTPLSRQFVFGVNLSF</sequence>
<dbReference type="InterPro" id="IPR012910">
    <property type="entry name" value="Plug_dom"/>
</dbReference>
<evidence type="ECO:0000256" key="2">
    <source>
        <dbReference type="ARBA" id="ARBA00022448"/>
    </source>
</evidence>
<organism evidence="12 13">
    <name type="scientific">Hymenobacter cavernae</name>
    <dbReference type="NCBI Taxonomy" id="2044852"/>
    <lineage>
        <taxon>Bacteria</taxon>
        <taxon>Pseudomonadati</taxon>
        <taxon>Bacteroidota</taxon>
        <taxon>Cytophagia</taxon>
        <taxon>Cytophagales</taxon>
        <taxon>Hymenobacteraceae</taxon>
        <taxon>Hymenobacter</taxon>
    </lineage>
</organism>
<dbReference type="InterPro" id="IPR023997">
    <property type="entry name" value="TonB-dep_OMP_SusC/RagA_CS"/>
</dbReference>
<accession>A0ABQ1U912</accession>
<dbReference type="Pfam" id="PF07715">
    <property type="entry name" value="Plug"/>
    <property type="match status" value="1"/>
</dbReference>
<comment type="similarity">
    <text evidence="8 9">Belongs to the TonB-dependent receptor family.</text>
</comment>
<evidence type="ECO:0000256" key="3">
    <source>
        <dbReference type="ARBA" id="ARBA00022452"/>
    </source>
</evidence>
<evidence type="ECO:0000256" key="7">
    <source>
        <dbReference type="ARBA" id="ARBA00023237"/>
    </source>
</evidence>
<keyword evidence="7 8" id="KW-0998">Cell outer membrane</keyword>
<dbReference type="InterPro" id="IPR000531">
    <property type="entry name" value="Beta-barrel_TonB"/>
</dbReference>
<dbReference type="InterPro" id="IPR023996">
    <property type="entry name" value="TonB-dep_OMP_SusC/RagA"/>
</dbReference>
<dbReference type="SUPFAM" id="SSF56935">
    <property type="entry name" value="Porins"/>
    <property type="match status" value="1"/>
</dbReference>
<dbReference type="Proteomes" id="UP000632273">
    <property type="component" value="Unassembled WGS sequence"/>
</dbReference>
<protein>
    <submittedName>
        <fullName evidence="12">SusC/RagA family TonB-linked outer membrane protein</fullName>
    </submittedName>
</protein>
<dbReference type="NCBIfam" id="TIGR04057">
    <property type="entry name" value="SusC_RagA_signa"/>
    <property type="match status" value="1"/>
</dbReference>
<comment type="caution">
    <text evidence="12">The sequence shown here is derived from an EMBL/GenBank/DDBJ whole genome shotgun (WGS) entry which is preliminary data.</text>
</comment>
<dbReference type="InterPro" id="IPR036942">
    <property type="entry name" value="Beta-barrel_TonB_sf"/>
</dbReference>
<feature type="domain" description="TonB-dependent receptor plug" evidence="11">
    <location>
        <begin position="117"/>
        <end position="233"/>
    </location>
</feature>
<keyword evidence="2 8" id="KW-0813">Transport</keyword>
<dbReference type="InterPro" id="IPR037066">
    <property type="entry name" value="Plug_dom_sf"/>
</dbReference>
<evidence type="ECO:0000256" key="1">
    <source>
        <dbReference type="ARBA" id="ARBA00004571"/>
    </source>
</evidence>
<dbReference type="Gene3D" id="2.40.170.20">
    <property type="entry name" value="TonB-dependent receptor, beta-barrel domain"/>
    <property type="match status" value="1"/>
</dbReference>
<dbReference type="RefSeq" id="WP_188814210.1">
    <property type="nucleotide sequence ID" value="NZ_BMHT01000004.1"/>
</dbReference>
<evidence type="ECO:0000256" key="6">
    <source>
        <dbReference type="ARBA" id="ARBA00023136"/>
    </source>
</evidence>
<evidence type="ECO:0000313" key="13">
    <source>
        <dbReference type="Proteomes" id="UP000632273"/>
    </source>
</evidence>
<dbReference type="EMBL" id="BMHT01000004">
    <property type="protein sequence ID" value="GGF11639.1"/>
    <property type="molecule type" value="Genomic_DNA"/>
</dbReference>
<dbReference type="InterPro" id="IPR008969">
    <property type="entry name" value="CarboxyPept-like_regulatory"/>
</dbReference>
<dbReference type="PROSITE" id="PS52016">
    <property type="entry name" value="TONB_DEPENDENT_REC_3"/>
    <property type="match status" value="1"/>
</dbReference>
<evidence type="ECO:0000313" key="12">
    <source>
        <dbReference type="EMBL" id="GGF11639.1"/>
    </source>
</evidence>
<evidence type="ECO:0000256" key="9">
    <source>
        <dbReference type="RuleBase" id="RU003357"/>
    </source>
</evidence>
<dbReference type="Gene3D" id="2.170.130.10">
    <property type="entry name" value="TonB-dependent receptor, plug domain"/>
    <property type="match status" value="1"/>
</dbReference>
<evidence type="ECO:0000259" key="11">
    <source>
        <dbReference type="Pfam" id="PF07715"/>
    </source>
</evidence>
<dbReference type="Pfam" id="PF00593">
    <property type="entry name" value="TonB_dep_Rec_b-barrel"/>
    <property type="match status" value="1"/>
</dbReference>
<keyword evidence="5 9" id="KW-0798">TonB box</keyword>
<name>A0ABQ1U912_9BACT</name>
<keyword evidence="13" id="KW-1185">Reference proteome</keyword>
<keyword evidence="3 8" id="KW-1134">Transmembrane beta strand</keyword>
<dbReference type="Pfam" id="PF13715">
    <property type="entry name" value="CarbopepD_reg_2"/>
    <property type="match status" value="1"/>
</dbReference>
<dbReference type="SUPFAM" id="SSF49464">
    <property type="entry name" value="Carboxypeptidase regulatory domain-like"/>
    <property type="match status" value="1"/>
</dbReference>
<keyword evidence="4 8" id="KW-0812">Transmembrane</keyword>
<keyword evidence="6 8" id="KW-0472">Membrane</keyword>
<dbReference type="NCBIfam" id="TIGR04056">
    <property type="entry name" value="OMP_RagA_SusC"/>
    <property type="match status" value="1"/>
</dbReference>